<sequence length="412" mass="47109">MNYDRCSLKELTKFAADRGLNVNPSSAAKNGKHASPLKRDYVEALQQADSCRTFRFLDLPPEMKNLIYEELLVLQDSYTCFPEILGTCRQIFKEGSNILYGDNEIGITLLPLRSVVHGKEYEGIENHPATFDWPEWINRVQHLRVTFPEPRDFYKPVYKRRRTESLPTYWFSAVANEILSDLCFFLAGNHRLRSLRLNTLQVSFERITTDAPTAAYLPRLLGPVVLEYEGHHEQSTWRDAAVLATAIVNSKTGATLFQGHSPLLESRINIAWAKLVRLIDVCRLNLDENHIMAPAPNDVIREFMRIAKNREIDLGDNVVGEFTNTIDKHALDLWQKREITYELVPIVRLGRLCLRSAHIDQLELLEDVVATAMTDFTLAQIDVAATDAEVIREGVRGREKYARPWAFPVADE</sequence>
<dbReference type="PANTHER" id="PTHR42085:SF4">
    <property type="entry name" value="F-BOX DOMAIN-CONTAINING PROTEIN"/>
    <property type="match status" value="1"/>
</dbReference>
<reference evidence="1 2" key="1">
    <citation type="submission" date="2016-06" db="EMBL/GenBank/DDBJ databases">
        <authorList>
            <person name="Kjaerup R.B."/>
            <person name="Dalgaard T.S."/>
            <person name="Juul-Madsen H.R."/>
        </authorList>
    </citation>
    <scope>NUCLEOTIDE SEQUENCE [LARGE SCALE GENOMIC DNA]</scope>
</reference>
<evidence type="ECO:0000313" key="1">
    <source>
        <dbReference type="EMBL" id="SMQ51022.1"/>
    </source>
</evidence>
<dbReference type="InterPro" id="IPR038883">
    <property type="entry name" value="AN11006-like"/>
</dbReference>
<dbReference type="Proteomes" id="UP000215127">
    <property type="component" value="Chromosome 5"/>
</dbReference>
<evidence type="ECO:0000313" key="2">
    <source>
        <dbReference type="Proteomes" id="UP000215127"/>
    </source>
</evidence>
<dbReference type="EMBL" id="LT853696">
    <property type="protein sequence ID" value="SMQ51022.1"/>
    <property type="molecule type" value="Genomic_DNA"/>
</dbReference>
<proteinExistence type="predicted"/>
<organism evidence="1 2">
    <name type="scientific">Zymoseptoria tritici (strain ST99CH_3D7)</name>
    <dbReference type="NCBI Taxonomy" id="1276538"/>
    <lineage>
        <taxon>Eukaryota</taxon>
        <taxon>Fungi</taxon>
        <taxon>Dikarya</taxon>
        <taxon>Ascomycota</taxon>
        <taxon>Pezizomycotina</taxon>
        <taxon>Dothideomycetes</taxon>
        <taxon>Dothideomycetidae</taxon>
        <taxon>Mycosphaerellales</taxon>
        <taxon>Mycosphaerellaceae</taxon>
        <taxon>Zymoseptoria</taxon>
    </lineage>
</organism>
<name>A0A1X7RUA9_ZYMT9</name>
<dbReference type="AlphaFoldDB" id="A0A1X7RUA9"/>
<accession>A0A1X7RUA9</accession>
<gene>
    <name evidence="1" type="ORF">ZT3D7_G6175</name>
</gene>
<dbReference type="PANTHER" id="PTHR42085">
    <property type="entry name" value="F-BOX DOMAIN-CONTAINING PROTEIN"/>
    <property type="match status" value="1"/>
</dbReference>
<protein>
    <submittedName>
        <fullName evidence="1">Uncharacterized protein</fullName>
    </submittedName>
</protein>
<keyword evidence="2" id="KW-1185">Reference proteome</keyword>